<name>A0A3B7MRE7_9BACT</name>
<dbReference type="SUPFAM" id="SSF51011">
    <property type="entry name" value="Glycosyl hydrolase domain"/>
    <property type="match status" value="1"/>
</dbReference>
<feature type="chain" id="PRO_5017581177" evidence="3">
    <location>
        <begin position="20"/>
        <end position="825"/>
    </location>
</feature>
<dbReference type="PANTHER" id="PTHR43863:SF2">
    <property type="entry name" value="MALTASE-GLUCOAMYLASE"/>
    <property type="match status" value="1"/>
</dbReference>
<keyword evidence="9" id="KW-1185">Reference proteome</keyword>
<sequence length="825" mass="93111">MYNRILLLLVIQCITLSLAANTGIGDIKGSFKRKDNTFHFTASNADVQLEFCTPGMVRIRSSWTRTFEASEPWMVVQYQWPAVSVQVKILPAYFLLTTTQLQVRLYKTAGRIDIYSAAGKLLSSEKVTTGQGGMQSQADTVSCTKQCLPDEQFFGFGERMDFLNQRSKKLNLNVGRGKGLPHAVGAYNILEANYSPIPFFLSTQGYAIFFHNSFATSWDMGATHDDEYRFAAPGGEMDYYFIYGPQFPTILDQYTALTGRSPLLPRFALGLHVGTYSGGTWGYEQMSSDRYVIALARKLREMGIPVDLLWLDSTWRIFGKKGGKGATSFEWRETFTNPKAMFDSLYAMGYQMAGLHLRPRFDNGNQIRLLDTAQQLGYTYKEGDYAGEFVNYFDSNAVNWWWQHGVMRVASIGAKFLKTDEGSAFGALANESDKVGPTGKAVQKLHNVFPIAYAKAPFEKFQQYNGVRGLNQTREGYAGIQRYPYIFAGDWPSEWQYFPAVIKAGLNIGLSGVGYWAHCMGGFEHNADPELYIRWCQFGLLSPIATVFGMDHPGYKEPWNYGADGLRNFKKYDSLRYHLQPYLYSTTWTQYKTGMPLMRALVLHYQDDRNVYDIGDQYLLGESIMVCPVTTKGAQTRTVYLPQGDWYDYWTGKTYTGKQYIHVVTPLDTMPLFVKAGSIIPSQPVMNYTGEKEVDRLTLDIYPGKGNFTLYEDDGKSLDYQQGENALTNMQVTATGKEIKLTIAAAAGTYTSSVSEYLLAFHLHKQPSKITVNGKELMIGHPDEVLDQTSYYFDPATKRCRFLIPKNKAGTQGQHLNATEVKVFL</sequence>
<dbReference type="CDD" id="cd06589">
    <property type="entry name" value="GH31"/>
    <property type="match status" value="1"/>
</dbReference>
<organism evidence="8 9">
    <name type="scientific">Paraflavitalea soli</name>
    <dbReference type="NCBI Taxonomy" id="2315862"/>
    <lineage>
        <taxon>Bacteria</taxon>
        <taxon>Pseudomonadati</taxon>
        <taxon>Bacteroidota</taxon>
        <taxon>Chitinophagia</taxon>
        <taxon>Chitinophagales</taxon>
        <taxon>Chitinophagaceae</taxon>
        <taxon>Paraflavitalea</taxon>
    </lineage>
</organism>
<evidence type="ECO:0000256" key="2">
    <source>
        <dbReference type="RuleBase" id="RU361185"/>
    </source>
</evidence>
<evidence type="ECO:0000256" key="3">
    <source>
        <dbReference type="SAM" id="SignalP"/>
    </source>
</evidence>
<comment type="similarity">
    <text evidence="1 2">Belongs to the glycosyl hydrolase 31 family.</text>
</comment>
<dbReference type="GO" id="GO:0004553">
    <property type="term" value="F:hydrolase activity, hydrolyzing O-glycosyl compounds"/>
    <property type="evidence" value="ECO:0007669"/>
    <property type="project" value="InterPro"/>
</dbReference>
<dbReference type="GO" id="GO:0030246">
    <property type="term" value="F:carbohydrate binding"/>
    <property type="evidence" value="ECO:0007669"/>
    <property type="project" value="InterPro"/>
</dbReference>
<dbReference type="CDD" id="cd14752">
    <property type="entry name" value="GH31_N"/>
    <property type="match status" value="1"/>
</dbReference>
<dbReference type="Pfam" id="PF21365">
    <property type="entry name" value="Glyco_hydro_31_3rd"/>
    <property type="match status" value="1"/>
</dbReference>
<protein>
    <submittedName>
        <fullName evidence="8">DUF4968 domain-containing protein</fullName>
    </submittedName>
</protein>
<gene>
    <name evidence="8" type="ORF">D3H65_18900</name>
</gene>
<dbReference type="SUPFAM" id="SSF51445">
    <property type="entry name" value="(Trans)glycosidases"/>
    <property type="match status" value="1"/>
</dbReference>
<accession>A0A3B7MRE7</accession>
<keyword evidence="2" id="KW-0326">Glycosidase</keyword>
<dbReference type="Gene3D" id="2.60.40.1760">
    <property type="entry name" value="glycosyl hydrolase (family 31)"/>
    <property type="match status" value="1"/>
</dbReference>
<feature type="domain" description="Glycoside hydrolase family 31 TIM barrel" evidence="4">
    <location>
        <begin position="262"/>
        <end position="585"/>
    </location>
</feature>
<dbReference type="InterPro" id="IPR013780">
    <property type="entry name" value="Glyco_hydro_b"/>
</dbReference>
<feature type="domain" description="DUF5110" evidence="6">
    <location>
        <begin position="697"/>
        <end position="762"/>
    </location>
</feature>
<dbReference type="Proteomes" id="UP000263900">
    <property type="component" value="Chromosome"/>
</dbReference>
<dbReference type="Pfam" id="PF13802">
    <property type="entry name" value="Gal_mutarotas_2"/>
    <property type="match status" value="1"/>
</dbReference>
<dbReference type="EMBL" id="CP032157">
    <property type="protein sequence ID" value="AXY75923.1"/>
    <property type="molecule type" value="Genomic_DNA"/>
</dbReference>
<evidence type="ECO:0000259" key="4">
    <source>
        <dbReference type="Pfam" id="PF01055"/>
    </source>
</evidence>
<evidence type="ECO:0000259" key="7">
    <source>
        <dbReference type="Pfam" id="PF21365"/>
    </source>
</evidence>
<feature type="domain" description="Glycoside hydrolase family 31 N-terminal" evidence="5">
    <location>
        <begin position="47"/>
        <end position="219"/>
    </location>
</feature>
<dbReference type="AlphaFoldDB" id="A0A3B7MRE7"/>
<dbReference type="InterPro" id="IPR000322">
    <property type="entry name" value="Glyco_hydro_31_TIM"/>
</dbReference>
<dbReference type="Pfam" id="PF17137">
    <property type="entry name" value="DUF5110"/>
    <property type="match status" value="1"/>
</dbReference>
<feature type="domain" description="Glycosyl hydrolase family 31 C-terminal" evidence="7">
    <location>
        <begin position="594"/>
        <end position="680"/>
    </location>
</feature>
<keyword evidence="3" id="KW-0732">Signal</keyword>
<dbReference type="SUPFAM" id="SSF74650">
    <property type="entry name" value="Galactose mutarotase-like"/>
    <property type="match status" value="1"/>
</dbReference>
<dbReference type="InterPro" id="IPR017853">
    <property type="entry name" value="GH"/>
</dbReference>
<dbReference type="InterPro" id="IPR033403">
    <property type="entry name" value="DUF5110"/>
</dbReference>
<evidence type="ECO:0000313" key="9">
    <source>
        <dbReference type="Proteomes" id="UP000263900"/>
    </source>
</evidence>
<dbReference type="InterPro" id="IPR025887">
    <property type="entry name" value="Glyco_hydro_31_N_dom"/>
</dbReference>
<feature type="signal peptide" evidence="3">
    <location>
        <begin position="1"/>
        <end position="19"/>
    </location>
</feature>
<dbReference type="Gene3D" id="2.60.40.1180">
    <property type="entry name" value="Golgi alpha-mannosidase II"/>
    <property type="match status" value="2"/>
</dbReference>
<evidence type="ECO:0000313" key="8">
    <source>
        <dbReference type="EMBL" id="AXY75923.1"/>
    </source>
</evidence>
<dbReference type="PANTHER" id="PTHR43863">
    <property type="entry name" value="HYDROLASE, PUTATIVE (AFU_ORTHOLOGUE AFUA_1G03140)-RELATED"/>
    <property type="match status" value="1"/>
</dbReference>
<evidence type="ECO:0000256" key="1">
    <source>
        <dbReference type="ARBA" id="ARBA00007806"/>
    </source>
</evidence>
<dbReference type="InterPro" id="IPR048395">
    <property type="entry name" value="Glyco_hydro_31_C"/>
</dbReference>
<dbReference type="Gene3D" id="3.20.20.80">
    <property type="entry name" value="Glycosidases"/>
    <property type="match status" value="1"/>
</dbReference>
<proteinExistence type="inferred from homology"/>
<evidence type="ECO:0000259" key="6">
    <source>
        <dbReference type="Pfam" id="PF17137"/>
    </source>
</evidence>
<dbReference type="RefSeq" id="WP_119051804.1">
    <property type="nucleotide sequence ID" value="NZ_CP032157.1"/>
</dbReference>
<dbReference type="InterPro" id="IPR051816">
    <property type="entry name" value="Glycosyl_Hydrolase_31"/>
</dbReference>
<dbReference type="GO" id="GO:0005975">
    <property type="term" value="P:carbohydrate metabolic process"/>
    <property type="evidence" value="ECO:0007669"/>
    <property type="project" value="InterPro"/>
</dbReference>
<reference evidence="8 9" key="1">
    <citation type="submission" date="2018-09" db="EMBL/GenBank/DDBJ databases">
        <title>Genome sequencing of strain 6GH32-13.</title>
        <authorList>
            <person name="Weon H.-Y."/>
            <person name="Heo J."/>
            <person name="Kwon S.-W."/>
        </authorList>
    </citation>
    <scope>NUCLEOTIDE SEQUENCE [LARGE SCALE GENOMIC DNA]</scope>
    <source>
        <strain evidence="8 9">5GH32-13</strain>
    </source>
</reference>
<dbReference type="Pfam" id="PF01055">
    <property type="entry name" value="Glyco_hydro_31_2nd"/>
    <property type="match status" value="1"/>
</dbReference>
<dbReference type="KEGG" id="pseg:D3H65_18900"/>
<dbReference type="InterPro" id="IPR011013">
    <property type="entry name" value="Gal_mutarotase_sf_dom"/>
</dbReference>
<keyword evidence="2" id="KW-0378">Hydrolase</keyword>
<evidence type="ECO:0000259" key="5">
    <source>
        <dbReference type="Pfam" id="PF13802"/>
    </source>
</evidence>
<dbReference type="OrthoDB" id="176168at2"/>